<dbReference type="InterPro" id="IPR026960">
    <property type="entry name" value="RVT-Znf"/>
</dbReference>
<accession>A0AAW1N9A4</accession>
<keyword evidence="3" id="KW-1185">Reference proteome</keyword>
<dbReference type="PANTHER" id="PTHR33116">
    <property type="entry name" value="REVERSE TRANSCRIPTASE ZINC-BINDING DOMAIN-CONTAINING PROTEIN-RELATED-RELATED"/>
    <property type="match status" value="1"/>
</dbReference>
<comment type="caution">
    <text evidence="2">The sequence shown here is derived from an EMBL/GenBank/DDBJ whole genome shotgun (WGS) entry which is preliminary data.</text>
</comment>
<protein>
    <recommendedName>
        <fullName evidence="1">Reverse transcriptase zinc-binding domain-containing protein</fullName>
    </recommendedName>
</protein>
<dbReference type="EMBL" id="JBDFQZ010000001">
    <property type="protein sequence ID" value="KAK9756441.1"/>
    <property type="molecule type" value="Genomic_DNA"/>
</dbReference>
<reference evidence="2" key="1">
    <citation type="submission" date="2024-03" db="EMBL/GenBank/DDBJ databases">
        <title>WGS assembly of Saponaria officinalis var. Norfolk2.</title>
        <authorList>
            <person name="Jenkins J."/>
            <person name="Shu S."/>
            <person name="Grimwood J."/>
            <person name="Barry K."/>
            <person name="Goodstein D."/>
            <person name="Schmutz J."/>
            <person name="Leebens-Mack J."/>
            <person name="Osbourn A."/>
        </authorList>
    </citation>
    <scope>NUCLEOTIDE SEQUENCE [LARGE SCALE GENOMIC DNA]</scope>
    <source>
        <strain evidence="2">JIC</strain>
    </source>
</reference>
<gene>
    <name evidence="2" type="ORF">RND81_01G097700</name>
</gene>
<feature type="domain" description="Reverse transcriptase zinc-binding" evidence="1">
    <location>
        <begin position="244"/>
        <end position="328"/>
    </location>
</feature>
<dbReference type="Pfam" id="PF13966">
    <property type="entry name" value="zf-RVT"/>
    <property type="match status" value="1"/>
</dbReference>
<sequence>MMKGFSKFSGLHANVNKTQVYFGGVAPTIKRQILQYTRFAEGSFPFRYLGVPLTGGRLKVCHYAPLIDKLVRKVHHWTASFLSHAGKIQLIDSVLFSHLVYWCSVFMLPKHVVHQIESIASMFYWGSSSDLLKIHWLQWGFFCRPKLEGGVRIKEIICWNKALLLKWLWKITVGAPSLWLKWINSYLLHQQAVWTVEPKQTDPWVWHEILKVQDEFVGKTGSLDAVISLLRSSGAGTGSLAGKFCTRKAYSFLRQRSPRVQHLECIWEPLALPKHSLVCWTAFHGRLATVDNLQQRGFCFANRCFLCKHDFESIDHLFFNCAYVNEVWRGVWGSLGSTRRSRSFHQEVEWLHLHHRGSNPLARVFKMVFVAIVYHCWIERNARVFCNSEHDSSYVYKQILFELACRCYIRCN</sequence>
<dbReference type="PANTHER" id="PTHR33116:SF66">
    <property type="entry name" value="REVERSE TRANSCRIPTASE ZINC-BINDING DOMAIN-CONTAINING PROTEIN"/>
    <property type="match status" value="1"/>
</dbReference>
<evidence type="ECO:0000313" key="2">
    <source>
        <dbReference type="EMBL" id="KAK9756441.1"/>
    </source>
</evidence>
<proteinExistence type="predicted"/>
<dbReference type="Proteomes" id="UP001443914">
    <property type="component" value="Unassembled WGS sequence"/>
</dbReference>
<dbReference type="AlphaFoldDB" id="A0AAW1N9A4"/>
<organism evidence="2 3">
    <name type="scientific">Saponaria officinalis</name>
    <name type="common">Common soapwort</name>
    <name type="synonym">Lychnis saponaria</name>
    <dbReference type="NCBI Taxonomy" id="3572"/>
    <lineage>
        <taxon>Eukaryota</taxon>
        <taxon>Viridiplantae</taxon>
        <taxon>Streptophyta</taxon>
        <taxon>Embryophyta</taxon>
        <taxon>Tracheophyta</taxon>
        <taxon>Spermatophyta</taxon>
        <taxon>Magnoliopsida</taxon>
        <taxon>eudicotyledons</taxon>
        <taxon>Gunneridae</taxon>
        <taxon>Pentapetalae</taxon>
        <taxon>Caryophyllales</taxon>
        <taxon>Caryophyllaceae</taxon>
        <taxon>Caryophylleae</taxon>
        <taxon>Saponaria</taxon>
    </lineage>
</organism>
<evidence type="ECO:0000259" key="1">
    <source>
        <dbReference type="Pfam" id="PF13966"/>
    </source>
</evidence>
<name>A0AAW1N9A4_SAPOF</name>
<evidence type="ECO:0000313" key="3">
    <source>
        <dbReference type="Proteomes" id="UP001443914"/>
    </source>
</evidence>